<name>A0A6I4YGX8_9DEIO</name>
<dbReference type="RefSeq" id="WP_160976011.1">
    <property type="nucleotide sequence ID" value="NZ_WVHK01000002.1"/>
</dbReference>
<proteinExistence type="predicted"/>
<dbReference type="PANTHER" id="PTHR45947:SF3">
    <property type="entry name" value="SULFOQUINOVOSYL TRANSFERASE SQD2"/>
    <property type="match status" value="1"/>
</dbReference>
<gene>
    <name evidence="1" type="ORF">GLX28_01265</name>
</gene>
<sequence length="395" mass="43222">MTQRPLHILFIGSVVPDTPEYRTAAFSRAGNLAQQGLLAGLDGAGADITVLAFQPVPAFPRSPRWWVSGQRLPGPGRCEQRLVAFINVPYLKQVSLACALLIQGWRQIQRGAPQVLMSYNVNTFTSAPLLLLSRLLRLPYVPVVYDVDVPGATVPDGPLQRLEYRWAARVLPLLPAAVTGTALIGRELMPGRPTLVVEGGLGPAQQAYAPAPRTSGTTFDVVFAGALETYNGVDVLLDAMTWLPTHVRLHVAGQGGLRAAVEAAAASDDRVVYHGLLDMDGLRGLYARGDLLVNHRSDERLDSRYVFPSKLIEYLASGLPVVSTRFRSLPEEYLPFLEVLSDESPRALAEGIERVMAALPAARMKARQSQEFVRTHKSWAFQGRRILSFLETVVL</sequence>
<dbReference type="AlphaFoldDB" id="A0A6I4YGX8"/>
<evidence type="ECO:0000313" key="2">
    <source>
        <dbReference type="Proteomes" id="UP000430519"/>
    </source>
</evidence>
<dbReference type="InterPro" id="IPR050194">
    <property type="entry name" value="Glycosyltransferase_grp1"/>
</dbReference>
<dbReference type="Pfam" id="PF13692">
    <property type="entry name" value="Glyco_trans_1_4"/>
    <property type="match status" value="1"/>
</dbReference>
<dbReference type="GO" id="GO:0016758">
    <property type="term" value="F:hexosyltransferase activity"/>
    <property type="evidence" value="ECO:0007669"/>
    <property type="project" value="TreeGrafter"/>
</dbReference>
<dbReference type="Proteomes" id="UP000430519">
    <property type="component" value="Unassembled WGS sequence"/>
</dbReference>
<protein>
    <submittedName>
        <fullName evidence="1">Glycosyltransferase</fullName>
    </submittedName>
</protein>
<dbReference type="Gene3D" id="3.40.50.2000">
    <property type="entry name" value="Glycogen Phosphorylase B"/>
    <property type="match status" value="1"/>
</dbReference>
<dbReference type="SUPFAM" id="SSF53756">
    <property type="entry name" value="UDP-Glycosyltransferase/glycogen phosphorylase"/>
    <property type="match status" value="1"/>
</dbReference>
<organism evidence="1 2">
    <name type="scientific">Deinococcus xianganensis</name>
    <dbReference type="NCBI Taxonomy" id="1507289"/>
    <lineage>
        <taxon>Bacteria</taxon>
        <taxon>Thermotogati</taxon>
        <taxon>Deinococcota</taxon>
        <taxon>Deinococci</taxon>
        <taxon>Deinococcales</taxon>
        <taxon>Deinococcaceae</taxon>
        <taxon>Deinococcus</taxon>
    </lineage>
</organism>
<dbReference type="EMBL" id="WVHK01000002">
    <property type="protein sequence ID" value="MXV18267.1"/>
    <property type="molecule type" value="Genomic_DNA"/>
</dbReference>
<keyword evidence="2" id="KW-1185">Reference proteome</keyword>
<evidence type="ECO:0000313" key="1">
    <source>
        <dbReference type="EMBL" id="MXV18267.1"/>
    </source>
</evidence>
<keyword evidence="1" id="KW-0808">Transferase</keyword>
<accession>A0A6I4YGX8</accession>
<dbReference type="PANTHER" id="PTHR45947">
    <property type="entry name" value="SULFOQUINOVOSYL TRANSFERASE SQD2"/>
    <property type="match status" value="1"/>
</dbReference>
<reference evidence="1 2" key="1">
    <citation type="submission" date="2019-11" db="EMBL/GenBank/DDBJ databases">
        <title>Genome sequence of Deinococcus xianganensis Y35, AI-2 producing algicidal bacterium, isolated from lake water.</title>
        <authorList>
            <person name="Li Y."/>
        </authorList>
    </citation>
    <scope>NUCLEOTIDE SEQUENCE [LARGE SCALE GENOMIC DNA]</scope>
    <source>
        <strain evidence="1 2">Y35</strain>
    </source>
</reference>
<comment type="caution">
    <text evidence="1">The sequence shown here is derived from an EMBL/GenBank/DDBJ whole genome shotgun (WGS) entry which is preliminary data.</text>
</comment>